<keyword evidence="5" id="KW-1185">Reference proteome</keyword>
<evidence type="ECO:0000313" key="5">
    <source>
        <dbReference type="Proteomes" id="UP001330434"/>
    </source>
</evidence>
<dbReference type="RefSeq" id="WP_331255176.1">
    <property type="nucleotide sequence ID" value="NZ_CP133270.1"/>
</dbReference>
<dbReference type="EMBL" id="CP133270">
    <property type="protein sequence ID" value="WVX66293.1"/>
    <property type="molecule type" value="Genomic_DNA"/>
</dbReference>
<dbReference type="InterPro" id="IPR029063">
    <property type="entry name" value="SAM-dependent_MTases_sf"/>
</dbReference>
<protein>
    <recommendedName>
        <fullName evidence="2">Protein-L-isoaspartate O-methyltransferase</fullName>
    </recommendedName>
    <alternativeName>
        <fullName evidence="3">Protein L-isoaspartyl methyltransferase</fullName>
    </alternativeName>
</protein>
<evidence type="ECO:0000313" key="4">
    <source>
        <dbReference type="EMBL" id="WVX66293.1"/>
    </source>
</evidence>
<proteinExistence type="inferred from homology"/>
<evidence type="ECO:0000256" key="1">
    <source>
        <dbReference type="ARBA" id="ARBA00005369"/>
    </source>
</evidence>
<organism evidence="4 5">
    <name type="scientific">Candidatus Bealeia paramacronuclearis</name>
    <dbReference type="NCBI Taxonomy" id="1921001"/>
    <lineage>
        <taxon>Bacteria</taxon>
        <taxon>Pseudomonadati</taxon>
        <taxon>Pseudomonadota</taxon>
        <taxon>Alphaproteobacteria</taxon>
        <taxon>Holosporales</taxon>
        <taxon>Holosporaceae</taxon>
        <taxon>Candidatus Bealeia</taxon>
    </lineage>
</organism>
<comment type="similarity">
    <text evidence="1">Belongs to the methyltransferase superfamily. L-isoaspartyl/D-aspartyl protein methyltransferase family.</text>
</comment>
<name>A0ABZ2C1Q1_9PROT</name>
<dbReference type="SUPFAM" id="SSF53335">
    <property type="entry name" value="S-adenosyl-L-methionine-dependent methyltransferases"/>
    <property type="match status" value="1"/>
</dbReference>
<dbReference type="Gene3D" id="3.40.50.150">
    <property type="entry name" value="Vaccinia Virus protein VP39"/>
    <property type="match status" value="1"/>
</dbReference>
<dbReference type="Pfam" id="PF01135">
    <property type="entry name" value="PCMT"/>
    <property type="match status" value="1"/>
</dbReference>
<dbReference type="PANTHER" id="PTHR11579">
    <property type="entry name" value="PROTEIN-L-ISOASPARTATE O-METHYLTRANSFERASE"/>
    <property type="match status" value="1"/>
</dbReference>
<dbReference type="InterPro" id="IPR000682">
    <property type="entry name" value="PCMT"/>
</dbReference>
<gene>
    <name evidence="4" type="ORF">Bealeia1_00469</name>
</gene>
<reference evidence="4 5" key="1">
    <citation type="journal article" date="2024" name="Environ. Microbiol.">
        <title>Novel evolutionary insights on the interactions of the Holosporales (Alphaproteobacteria) with eukaryotic hosts from comparative genomics.</title>
        <authorList>
            <person name="Giovannini M."/>
            <person name="Petroni G."/>
            <person name="Castelli M."/>
        </authorList>
    </citation>
    <scope>NUCLEOTIDE SEQUENCE [LARGE SCALE GENOMIC DNA]</scope>
    <source>
        <strain evidence="4 5">US_Bl 15I1</strain>
    </source>
</reference>
<accession>A0ABZ2C1Q1</accession>
<evidence type="ECO:0000256" key="3">
    <source>
        <dbReference type="ARBA" id="ARBA00030757"/>
    </source>
</evidence>
<sequence>MLDSSQQRQIMVESQIQPSDISSSSSKEILRLFGELPREKFTPRQLKRIAYMDDEFPLSHNRFMLRPQVLARMISLGDPKTSDRVLYIGCGLGYGPAILSALCSSLIGLESYTDLSQQAEEVIKELNLKNIEIVNGSFSEGWSEQAPYSLIFIEGKIDHIPPMILDQLGNEGRIVAIKQQPSGRTEVVKIEKEQGVLTEIPQFYANAPYLEGFEALHEFVFTN</sequence>
<dbReference type="Proteomes" id="UP001330434">
    <property type="component" value="Chromosome"/>
</dbReference>
<dbReference type="PANTHER" id="PTHR11579:SF18">
    <property type="entry name" value="PROTEIN-L-ISOASPARTATE O-METHYLTRANSFERASE"/>
    <property type="match status" value="1"/>
</dbReference>
<evidence type="ECO:0000256" key="2">
    <source>
        <dbReference type="ARBA" id="ARBA00013346"/>
    </source>
</evidence>